<organism evidence="1 2">
    <name type="scientific">Candidatus Glassbacteria bacterium RIFCSPLOWO2_12_FULL_58_11</name>
    <dbReference type="NCBI Taxonomy" id="1817867"/>
    <lineage>
        <taxon>Bacteria</taxon>
        <taxon>Candidatus Glassiibacteriota</taxon>
    </lineage>
</organism>
<gene>
    <name evidence="1" type="ORF">A3F83_14385</name>
</gene>
<protein>
    <recommendedName>
        <fullName evidence="3">Rubrerythrin diiron-binding domain-containing protein</fullName>
    </recommendedName>
</protein>
<comment type="caution">
    <text evidence="1">The sequence shown here is derived from an EMBL/GenBank/DDBJ whole genome shotgun (WGS) entry which is preliminary data.</text>
</comment>
<accession>A0A1F5YU68</accession>
<evidence type="ECO:0008006" key="3">
    <source>
        <dbReference type="Google" id="ProtNLM"/>
    </source>
</evidence>
<reference evidence="1 2" key="1">
    <citation type="journal article" date="2016" name="Nat. Commun.">
        <title>Thousands of microbial genomes shed light on interconnected biogeochemical processes in an aquifer system.</title>
        <authorList>
            <person name="Anantharaman K."/>
            <person name="Brown C.T."/>
            <person name="Hug L.A."/>
            <person name="Sharon I."/>
            <person name="Castelle C.J."/>
            <person name="Probst A.J."/>
            <person name="Thomas B.C."/>
            <person name="Singh A."/>
            <person name="Wilkins M.J."/>
            <person name="Karaoz U."/>
            <person name="Brodie E.L."/>
            <person name="Williams K.H."/>
            <person name="Hubbard S.S."/>
            <person name="Banfield J.F."/>
        </authorList>
    </citation>
    <scope>NUCLEOTIDE SEQUENCE [LARGE SCALE GENOMIC DNA]</scope>
</reference>
<name>A0A1F5YU68_9BACT</name>
<dbReference type="EMBL" id="MFIX01000138">
    <property type="protein sequence ID" value="OGG03636.1"/>
    <property type="molecule type" value="Genomic_DNA"/>
</dbReference>
<evidence type="ECO:0000313" key="1">
    <source>
        <dbReference type="EMBL" id="OGG03636.1"/>
    </source>
</evidence>
<dbReference type="AlphaFoldDB" id="A0A1F5YU68"/>
<sequence length="168" mass="19280">MSENRSQDIQLIKLAAQVEKDSLQFLDKFIERAGASQIIPFLQQVQEESKGDLETIEVLLASLESEQVTNDMAGLSLDDYVKELQKKKSERYYPQARTKELLGELYNPIRVLGYLAESLNELADFYSTSASNIFYENEKSSFINMAAKKKDRADVVSRKRKEIITRFP</sequence>
<proteinExistence type="predicted"/>
<evidence type="ECO:0000313" key="2">
    <source>
        <dbReference type="Proteomes" id="UP000179129"/>
    </source>
</evidence>
<dbReference type="Proteomes" id="UP000179129">
    <property type="component" value="Unassembled WGS sequence"/>
</dbReference>